<dbReference type="InterPro" id="IPR000891">
    <property type="entry name" value="PYR_CT"/>
</dbReference>
<dbReference type="Pfam" id="PF00682">
    <property type="entry name" value="HMGL-like"/>
    <property type="match status" value="1"/>
</dbReference>
<gene>
    <name evidence="5" type="ORF">GCM10025868_40030</name>
</gene>
<comment type="catalytic activity">
    <reaction evidence="2">
        <text>pyruvate + acetyl-CoA + H2O = (3R)-citramalate + CoA + H(+)</text>
        <dbReference type="Rhea" id="RHEA:19045"/>
        <dbReference type="ChEBI" id="CHEBI:15361"/>
        <dbReference type="ChEBI" id="CHEBI:15377"/>
        <dbReference type="ChEBI" id="CHEBI:15378"/>
        <dbReference type="ChEBI" id="CHEBI:30934"/>
        <dbReference type="ChEBI" id="CHEBI:57287"/>
        <dbReference type="ChEBI" id="CHEBI:57288"/>
        <dbReference type="EC" id="2.3.3.21"/>
    </reaction>
</comment>
<feature type="compositionally biased region" description="Basic and acidic residues" evidence="3">
    <location>
        <begin position="162"/>
        <end position="177"/>
    </location>
</feature>
<dbReference type="PANTHER" id="PTHR43538:SF1">
    <property type="entry name" value="(R)-CITRAMALATE SYNTHASE"/>
    <property type="match status" value="1"/>
</dbReference>
<sequence>MAADDPQVRALLDSQAPVVTLVAKSAARHVETALRTTLAENLAMVRDTVRLLTGEGRRVMLDAEHFFDGWASDRDYALEVVRAAAEAGAETIVLCDTNGGMLPPQIADAVHEVLHGTGAKPGHPLPQRHRLRGGQHPGRRRRGRHPRAGHAERVRRAHRQRRPGDGRGEPRHRSAAR</sequence>
<evidence type="ECO:0000313" key="6">
    <source>
        <dbReference type="Proteomes" id="UP001157017"/>
    </source>
</evidence>
<proteinExistence type="predicted"/>
<dbReference type="PANTHER" id="PTHR43538">
    <property type="entry name" value="ALPHA-IPM SYNTHASE/HOMOCITRATE SYNTHASE"/>
    <property type="match status" value="1"/>
</dbReference>
<evidence type="ECO:0000313" key="5">
    <source>
        <dbReference type="EMBL" id="GMA88753.1"/>
    </source>
</evidence>
<comment type="caution">
    <text evidence="5">The sequence shown here is derived from an EMBL/GenBank/DDBJ whole genome shotgun (WGS) entry which is preliminary data.</text>
</comment>
<evidence type="ECO:0000256" key="3">
    <source>
        <dbReference type="SAM" id="MobiDB-lite"/>
    </source>
</evidence>
<protein>
    <recommendedName>
        <fullName evidence="4">Pyruvate carboxyltransferase domain-containing protein</fullName>
    </recommendedName>
</protein>
<evidence type="ECO:0000259" key="4">
    <source>
        <dbReference type="Pfam" id="PF00682"/>
    </source>
</evidence>
<dbReference type="Proteomes" id="UP001157017">
    <property type="component" value="Unassembled WGS sequence"/>
</dbReference>
<feature type="compositionally biased region" description="Basic residues" evidence="3">
    <location>
        <begin position="126"/>
        <end position="148"/>
    </location>
</feature>
<organism evidence="5 6">
    <name type="scientific">Angustibacter aerolatus</name>
    <dbReference type="NCBI Taxonomy" id="1162965"/>
    <lineage>
        <taxon>Bacteria</taxon>
        <taxon>Bacillati</taxon>
        <taxon>Actinomycetota</taxon>
        <taxon>Actinomycetes</taxon>
        <taxon>Kineosporiales</taxon>
        <taxon>Kineosporiaceae</taxon>
    </lineage>
</organism>
<dbReference type="InterPro" id="IPR013785">
    <property type="entry name" value="Aldolase_TIM"/>
</dbReference>
<evidence type="ECO:0000256" key="2">
    <source>
        <dbReference type="ARBA" id="ARBA00048263"/>
    </source>
</evidence>
<dbReference type="EMBL" id="BSUZ01000001">
    <property type="protein sequence ID" value="GMA88753.1"/>
    <property type="molecule type" value="Genomic_DNA"/>
</dbReference>
<comment type="pathway">
    <text evidence="1">Amino-acid biosynthesis.</text>
</comment>
<feature type="domain" description="Pyruvate carboxyltransferase" evidence="4">
    <location>
        <begin position="13"/>
        <end position="113"/>
    </location>
</feature>
<reference evidence="6" key="1">
    <citation type="journal article" date="2019" name="Int. J. Syst. Evol. Microbiol.">
        <title>The Global Catalogue of Microorganisms (GCM) 10K type strain sequencing project: providing services to taxonomists for standard genome sequencing and annotation.</title>
        <authorList>
            <consortium name="The Broad Institute Genomics Platform"/>
            <consortium name="The Broad Institute Genome Sequencing Center for Infectious Disease"/>
            <person name="Wu L."/>
            <person name="Ma J."/>
        </authorList>
    </citation>
    <scope>NUCLEOTIDE SEQUENCE [LARGE SCALE GENOMIC DNA]</scope>
    <source>
        <strain evidence="6">NBRC 108730</strain>
    </source>
</reference>
<name>A0ABQ6JKK6_9ACTN</name>
<keyword evidence="6" id="KW-1185">Reference proteome</keyword>
<dbReference type="InterPro" id="IPR005675">
    <property type="entry name" value="Citramal_synthase"/>
</dbReference>
<accession>A0ABQ6JKK6</accession>
<feature type="region of interest" description="Disordered" evidence="3">
    <location>
        <begin position="116"/>
        <end position="177"/>
    </location>
</feature>
<evidence type="ECO:0000256" key="1">
    <source>
        <dbReference type="ARBA" id="ARBA00029440"/>
    </source>
</evidence>
<dbReference type="SUPFAM" id="SSF51569">
    <property type="entry name" value="Aldolase"/>
    <property type="match status" value="1"/>
</dbReference>
<dbReference type="Gene3D" id="3.20.20.70">
    <property type="entry name" value="Aldolase class I"/>
    <property type="match status" value="1"/>
</dbReference>